<feature type="transmembrane region" description="Helical" evidence="6">
    <location>
        <begin position="12"/>
        <end position="31"/>
    </location>
</feature>
<feature type="transmembrane region" description="Helical" evidence="6">
    <location>
        <begin position="169"/>
        <end position="188"/>
    </location>
</feature>
<keyword evidence="5 6" id="KW-0472">Membrane</keyword>
<dbReference type="CDD" id="cd10336">
    <property type="entry name" value="SLC6sbd_Tyt1-Like"/>
    <property type="match status" value="1"/>
</dbReference>
<dbReference type="NCBIfam" id="NF037979">
    <property type="entry name" value="Na_transp"/>
    <property type="match status" value="1"/>
</dbReference>
<dbReference type="InterPro" id="IPR000175">
    <property type="entry name" value="Na/ntran_symport"/>
</dbReference>
<name>A0A840E972_9BACT</name>
<evidence type="ECO:0000313" key="7">
    <source>
        <dbReference type="EMBL" id="MBB4079877.1"/>
    </source>
</evidence>
<proteinExistence type="predicted"/>
<dbReference type="Pfam" id="PF00209">
    <property type="entry name" value="SNF"/>
    <property type="match status" value="2"/>
</dbReference>
<gene>
    <name evidence="7" type="ORF">GGR28_002504</name>
</gene>
<feature type="transmembrane region" description="Helical" evidence="6">
    <location>
        <begin position="140"/>
        <end position="157"/>
    </location>
</feature>
<feature type="transmembrane region" description="Helical" evidence="6">
    <location>
        <begin position="261"/>
        <end position="282"/>
    </location>
</feature>
<organism evidence="7 8">
    <name type="scientific">Neolewinella aquimaris</name>
    <dbReference type="NCBI Taxonomy" id="1835722"/>
    <lineage>
        <taxon>Bacteria</taxon>
        <taxon>Pseudomonadati</taxon>
        <taxon>Bacteroidota</taxon>
        <taxon>Saprospiria</taxon>
        <taxon>Saprospirales</taxon>
        <taxon>Lewinellaceae</taxon>
        <taxon>Neolewinella</taxon>
    </lineage>
</organism>
<feature type="transmembrane region" description="Helical" evidence="6">
    <location>
        <begin position="302"/>
        <end position="330"/>
    </location>
</feature>
<dbReference type="InterPro" id="IPR047218">
    <property type="entry name" value="YocR/YhdH-like"/>
</dbReference>
<sequence length="461" mass="49882">MSVRFSRLGHVLASAGAAIGVANLIIFPYRVHYFGGSAYVLAFVAFTLLMGIPLMILENAMGKRRGTDATDAFEVSGASPRWKLVAWLGILTTILVASFYLVLAGWTLEYVWKYATDYATVAATPAGPAFGEAIGNIPRALLFTGIFTGLVALVCSRELYAGIERLSKFAMPLLGILLVFLIVSLPIMQPQAVDYGNLLKFDWRALLLPSANGELGILHALGQAFFSLGLGAVAMLTFAAHADRDTDVLRSAPQIVHLDTIVAVLGALLVVPLLGGVQGDIYGGPPLVFINLVEIFKTYGDAAQWVGLLFFLLLAVAILTSAVSLFEPFLRTMTEHYGWERSWGSFVTGVLVFALTVPVVISCSPNGPEWLTDFANMGDPGLGYFNFLLEWAGSISLLVGELLLCWFLLKKWGLPALFDELAIGGPIVAPARRRRLTFAYRYVIPVGIGLLLAAKAWTLLF</sequence>
<evidence type="ECO:0000313" key="8">
    <source>
        <dbReference type="Proteomes" id="UP000576209"/>
    </source>
</evidence>
<keyword evidence="4 6" id="KW-1133">Transmembrane helix</keyword>
<dbReference type="PROSITE" id="PS50267">
    <property type="entry name" value="NA_NEUROTRAN_SYMP_3"/>
    <property type="match status" value="1"/>
</dbReference>
<dbReference type="EMBL" id="JACIFF010000006">
    <property type="protein sequence ID" value="MBB4079877.1"/>
    <property type="molecule type" value="Genomic_DNA"/>
</dbReference>
<dbReference type="GO" id="GO:0016020">
    <property type="term" value="C:membrane"/>
    <property type="evidence" value="ECO:0007669"/>
    <property type="project" value="UniProtKB-SubCell"/>
</dbReference>
<protein>
    <submittedName>
        <fullName evidence="7">NSS family neurotransmitter:Na+ symporter</fullName>
    </submittedName>
</protein>
<evidence type="ECO:0000256" key="3">
    <source>
        <dbReference type="ARBA" id="ARBA00022692"/>
    </source>
</evidence>
<feature type="transmembrane region" description="Helical" evidence="6">
    <location>
        <begin position="342"/>
        <end position="361"/>
    </location>
</feature>
<evidence type="ECO:0000256" key="2">
    <source>
        <dbReference type="ARBA" id="ARBA00022448"/>
    </source>
</evidence>
<reference evidence="7 8" key="1">
    <citation type="submission" date="2020-08" db="EMBL/GenBank/DDBJ databases">
        <title>Genomic Encyclopedia of Type Strains, Phase IV (KMG-IV): sequencing the most valuable type-strain genomes for metagenomic binning, comparative biology and taxonomic classification.</title>
        <authorList>
            <person name="Goeker M."/>
        </authorList>
    </citation>
    <scope>NUCLEOTIDE SEQUENCE [LARGE SCALE GENOMIC DNA]</scope>
    <source>
        <strain evidence="7 8">DSM 105137</strain>
    </source>
</reference>
<evidence type="ECO:0000256" key="4">
    <source>
        <dbReference type="ARBA" id="ARBA00022989"/>
    </source>
</evidence>
<evidence type="ECO:0000256" key="5">
    <source>
        <dbReference type="ARBA" id="ARBA00023136"/>
    </source>
</evidence>
<feature type="transmembrane region" description="Helical" evidence="6">
    <location>
        <begin position="381"/>
        <end position="409"/>
    </location>
</feature>
<accession>A0A840E972</accession>
<comment type="subcellular location">
    <subcellularLocation>
        <location evidence="1">Membrane</location>
        <topology evidence="1">Multi-pass membrane protein</topology>
    </subcellularLocation>
</comment>
<feature type="transmembrane region" description="Helical" evidence="6">
    <location>
        <begin position="217"/>
        <end position="240"/>
    </location>
</feature>
<dbReference type="SUPFAM" id="SSF161070">
    <property type="entry name" value="SNF-like"/>
    <property type="match status" value="1"/>
</dbReference>
<feature type="transmembrane region" description="Helical" evidence="6">
    <location>
        <begin position="442"/>
        <end position="460"/>
    </location>
</feature>
<keyword evidence="8" id="KW-1185">Reference proteome</keyword>
<keyword evidence="2" id="KW-0813">Transport</keyword>
<dbReference type="PRINTS" id="PR00176">
    <property type="entry name" value="NANEUSMPORT"/>
</dbReference>
<dbReference type="RefSeq" id="WP_183496116.1">
    <property type="nucleotide sequence ID" value="NZ_JACIFF010000006.1"/>
</dbReference>
<dbReference type="PANTHER" id="PTHR42948:SF1">
    <property type="entry name" value="TRANSPORTER"/>
    <property type="match status" value="1"/>
</dbReference>
<feature type="transmembrane region" description="Helical" evidence="6">
    <location>
        <begin position="84"/>
        <end position="108"/>
    </location>
</feature>
<dbReference type="Proteomes" id="UP000576209">
    <property type="component" value="Unassembled WGS sequence"/>
</dbReference>
<dbReference type="InterPro" id="IPR037272">
    <property type="entry name" value="SNS_sf"/>
</dbReference>
<comment type="caution">
    <text evidence="7">The sequence shown here is derived from an EMBL/GenBank/DDBJ whole genome shotgun (WGS) entry which is preliminary data.</text>
</comment>
<evidence type="ECO:0000256" key="1">
    <source>
        <dbReference type="ARBA" id="ARBA00004141"/>
    </source>
</evidence>
<keyword evidence="3 6" id="KW-0812">Transmembrane</keyword>
<dbReference type="PANTHER" id="PTHR42948">
    <property type="entry name" value="TRANSPORTER"/>
    <property type="match status" value="1"/>
</dbReference>
<feature type="transmembrane region" description="Helical" evidence="6">
    <location>
        <begin position="37"/>
        <end position="57"/>
    </location>
</feature>
<dbReference type="AlphaFoldDB" id="A0A840E972"/>
<evidence type="ECO:0000256" key="6">
    <source>
        <dbReference type="SAM" id="Phobius"/>
    </source>
</evidence>